<feature type="signal peptide" evidence="7">
    <location>
        <begin position="1"/>
        <end position="26"/>
    </location>
</feature>
<dbReference type="Pfam" id="PF02608">
    <property type="entry name" value="Bmp"/>
    <property type="match status" value="1"/>
</dbReference>
<dbReference type="EMBL" id="FOWD01000010">
    <property type="protein sequence ID" value="SFO12678.1"/>
    <property type="molecule type" value="Genomic_DNA"/>
</dbReference>
<keyword evidence="3" id="KW-1003">Cell membrane</keyword>
<evidence type="ECO:0000313" key="9">
    <source>
        <dbReference type="EMBL" id="SFO12678.1"/>
    </source>
</evidence>
<evidence type="ECO:0000313" key="10">
    <source>
        <dbReference type="Proteomes" id="UP000198806"/>
    </source>
</evidence>
<accession>A0A1I5EMI8</accession>
<dbReference type="RefSeq" id="WP_091685724.1">
    <property type="nucleotide sequence ID" value="NZ_BAABFM010000061.1"/>
</dbReference>
<evidence type="ECO:0000256" key="6">
    <source>
        <dbReference type="ARBA" id="ARBA00023288"/>
    </source>
</evidence>
<sequence>MKRIIKSMAVFSMVLVTVLVSLTGCASPSKSVGASKEKLKVALILPGKKDDVSFNQAMYEGMTAYMEEHEEDIELKIVENVYEVADIQPALADFADQGYDVVFGHGFQFMEPIISVSKKYPDTCFLLGTGYKFEENSAIYDVDLESGGYIMGVIAALTSETGKIGVVGGADASEIFRGHEGYKLGAKSINPLIEIQEVYTGDWTDTAGAYEAAVGMYDSGVDVIWHSGDGIGLGVVQAAVEKDKYALGNVEDQVSLGEKNVLSGLQYKWEAVIAQIFDDIKSGSFKTLSDDKRIYWINIANDGLVYTEINDPKGMLKEEEKKFIENTFQQLKKGEIEIPEITQNK</sequence>
<name>A0A1I5EMI8_9FIRM</name>
<dbReference type="Proteomes" id="UP000198806">
    <property type="component" value="Unassembled WGS sequence"/>
</dbReference>
<feature type="domain" description="ABC transporter substrate-binding protein PnrA-like" evidence="8">
    <location>
        <begin position="39"/>
        <end position="341"/>
    </location>
</feature>
<dbReference type="STRING" id="1527.SAMN04489757_11021"/>
<dbReference type="Gene3D" id="3.40.50.2300">
    <property type="match status" value="2"/>
</dbReference>
<dbReference type="AlphaFoldDB" id="A0A1I5EMI8"/>
<dbReference type="PANTHER" id="PTHR34296">
    <property type="entry name" value="TRANSCRIPTIONAL ACTIVATOR PROTEIN MED"/>
    <property type="match status" value="1"/>
</dbReference>
<keyword evidence="5" id="KW-0472">Membrane</keyword>
<keyword evidence="6" id="KW-0449">Lipoprotein</keyword>
<proteinExistence type="inferred from homology"/>
<evidence type="ECO:0000256" key="2">
    <source>
        <dbReference type="ARBA" id="ARBA00008610"/>
    </source>
</evidence>
<feature type="chain" id="PRO_5011773792" evidence="7">
    <location>
        <begin position="27"/>
        <end position="345"/>
    </location>
</feature>
<protein>
    <submittedName>
        <fullName evidence="9">Nucleoside-binding protein</fullName>
    </submittedName>
</protein>
<comment type="subcellular location">
    <subcellularLocation>
        <location evidence="1">Cell membrane</location>
        <topology evidence="1">Lipid-anchor</topology>
    </subcellularLocation>
</comment>
<evidence type="ECO:0000256" key="5">
    <source>
        <dbReference type="ARBA" id="ARBA00023136"/>
    </source>
</evidence>
<evidence type="ECO:0000256" key="1">
    <source>
        <dbReference type="ARBA" id="ARBA00004193"/>
    </source>
</evidence>
<comment type="similarity">
    <text evidence="2">Belongs to the BMP lipoprotein family.</text>
</comment>
<dbReference type="CDD" id="cd06304">
    <property type="entry name" value="PBP1_BmpA_Med_PnrA-like"/>
    <property type="match status" value="1"/>
</dbReference>
<dbReference type="OrthoDB" id="9769871at2"/>
<evidence type="ECO:0000256" key="4">
    <source>
        <dbReference type="ARBA" id="ARBA00022729"/>
    </source>
</evidence>
<evidence type="ECO:0000259" key="8">
    <source>
        <dbReference type="Pfam" id="PF02608"/>
    </source>
</evidence>
<evidence type="ECO:0000256" key="7">
    <source>
        <dbReference type="SAM" id="SignalP"/>
    </source>
</evidence>
<dbReference type="SUPFAM" id="SSF53822">
    <property type="entry name" value="Periplasmic binding protein-like I"/>
    <property type="match status" value="1"/>
</dbReference>
<dbReference type="InterPro" id="IPR028082">
    <property type="entry name" value="Peripla_BP_I"/>
</dbReference>
<evidence type="ECO:0000256" key="3">
    <source>
        <dbReference type="ARBA" id="ARBA00022475"/>
    </source>
</evidence>
<dbReference type="PROSITE" id="PS51257">
    <property type="entry name" value="PROKAR_LIPOPROTEIN"/>
    <property type="match status" value="1"/>
</dbReference>
<organism evidence="9 10">
    <name type="scientific">Anaerocolumna aminovalerica</name>
    <dbReference type="NCBI Taxonomy" id="1527"/>
    <lineage>
        <taxon>Bacteria</taxon>
        <taxon>Bacillati</taxon>
        <taxon>Bacillota</taxon>
        <taxon>Clostridia</taxon>
        <taxon>Lachnospirales</taxon>
        <taxon>Lachnospiraceae</taxon>
        <taxon>Anaerocolumna</taxon>
    </lineage>
</organism>
<dbReference type="GO" id="GO:0005886">
    <property type="term" value="C:plasma membrane"/>
    <property type="evidence" value="ECO:0007669"/>
    <property type="project" value="UniProtKB-SubCell"/>
</dbReference>
<gene>
    <name evidence="9" type="ORF">SAMN04489757_11021</name>
</gene>
<keyword evidence="10" id="KW-1185">Reference proteome</keyword>
<dbReference type="InterPro" id="IPR050957">
    <property type="entry name" value="BMP_lipoprotein"/>
</dbReference>
<keyword evidence="4 7" id="KW-0732">Signal</keyword>
<reference evidence="9 10" key="1">
    <citation type="submission" date="2016-10" db="EMBL/GenBank/DDBJ databases">
        <authorList>
            <person name="de Groot N.N."/>
        </authorList>
    </citation>
    <scope>NUCLEOTIDE SEQUENCE [LARGE SCALE GENOMIC DNA]</scope>
    <source>
        <strain evidence="9 10">DSM 1283</strain>
    </source>
</reference>
<dbReference type="InterPro" id="IPR003760">
    <property type="entry name" value="PnrA-like"/>
</dbReference>
<dbReference type="PANTHER" id="PTHR34296:SF2">
    <property type="entry name" value="ABC TRANSPORTER GUANOSINE-BINDING PROTEIN NUPN"/>
    <property type="match status" value="1"/>
</dbReference>